<reference evidence="3" key="1">
    <citation type="journal article" date="2023" name="Front. Mar. Sci.">
        <title>A new Merluccius polli reference genome to investigate the effects of global change in West African waters.</title>
        <authorList>
            <person name="Mateo J.L."/>
            <person name="Blanco-Fernandez C."/>
            <person name="Garcia-Vazquez E."/>
            <person name="Machado-Schiaffino G."/>
        </authorList>
    </citation>
    <scope>NUCLEOTIDE SEQUENCE</scope>
    <source>
        <strain evidence="3">C29</strain>
        <tissue evidence="3">Fin</tissue>
    </source>
</reference>
<evidence type="ECO:0000313" key="3">
    <source>
        <dbReference type="EMBL" id="KAK0147729.1"/>
    </source>
</evidence>
<sequence length="1282" mass="144799">MEAMGLWPGSRPVRHLGNMISLWRHPPQPELINTTSELPSPNYFQLHPFFIWKPEHDLMERVRNNYILPCFYGCPNPQVASSGVGRPRVIVGISGQYYILASRLGCKVCRRHWFADKPQWVDMLPKRFQNILPAFITHKKAICKTVMDELRRSGKSPNDMANQIREMLNLKYERAHLAYLLSVQNTRDAEAGVYGQSTITGFLRREDSPAPFREYEDADGWYGVSVTSHYLTECLLQEYQRQELALTLLLQGTFGQVFRSDHTRRVASKVTFSSGTMSSYAIMNENWMILSWVMLQSEGDQRLEPMYEGLAHRYSSAGIEKAKYQWVDRVPDSKPWEHLLWDSWRTTDAVVAEVTSGNLANTCASRSKFNNDIVVRLVPLHAAVHQGSDLEKLKEAYTFCRIAPAIPTKQHIREHCRTKVPHPRELVQRVEQVFHHFHLAKDPNDPSMLKVWRIQRVHILRGCLSDPEVEDGILYRYGRTLQLNHTKGEGAAVPIWIPVRGTSQQEGFHFHQARWVTGNQVSTELFQAQGLTGVVRWNFQRLVDLKQPDVVLPAVFDPVLIMDLNVASVKVTGQAKYPVLHVSNRDTGERFGLQYLEPVCRPVPLNWDKHKSQKKVPPVTPVAPETEQQSCQQSPVQAVVFHFPAAPVVSSEALEGETSEEKMEMGELASLCAETHPAPPAKAPASRDSSPQAALMDTDLKSTPPLPPRASPRAARTGPIKTGGLIFVLDHSRWTEPMRAAIDGLLAKHHGRKEILKWVDADYAALVQRSCRDPNSLLHPTTRQHISRYVKHVAKLKNASTSLNTSPEKLLETQQLWQSLTAEEVSVPVTTLPPAVVNPPAVNPSQSATTNQAEIERVVREVLEKTAQQQQQQQQKKKKLTRTCLACGQPKSRYLGDGSSIHFFHQAGEVRYFFCSKKVYQTYAGEGLTNPRMSFEDFAATPFYQRELESSKARGAERKRVKEERSKIKTEQHTFGRLCQFCHQPLKQGPTSPHIHTTFPGVTGKYIYCPQKVLSLYRTQGMTDTMTWRDFQQSKHYGAEKQRVLQPADASLCSCLPNLLPVIQYLSVTEPRLPDYPPVAKPRLPDYPPVAEPCCRTLLPNPACLTTRLLLNPVAEPCLPDYPPVAEPRLLDYPPVAEPRLPDYPPVAEPRLPDYPPVAEPRLLDYPPVAEPRLPDYPPVAEPRLLDYPPVAEPRLPDYPPVAEPRLPDYPPVAEPRLPDYPPVAEPCCRTLPDCPPVADPSPVRLPACCRPLACPTACLMPNPCLPYYRGPSLACCYFPFV</sequence>
<comment type="caution">
    <text evidence="3">The sequence shown here is derived from an EMBL/GenBank/DDBJ whole genome shotgun (WGS) entry which is preliminary data.</text>
</comment>
<evidence type="ECO:0000259" key="2">
    <source>
        <dbReference type="Pfam" id="PF20499"/>
    </source>
</evidence>
<gene>
    <name evidence="3" type="primary">FP1_0</name>
    <name evidence="3" type="ORF">N1851_012587</name>
</gene>
<dbReference type="InterPro" id="IPR046616">
    <property type="entry name" value="DUF6729"/>
</dbReference>
<feature type="region of interest" description="Disordered" evidence="1">
    <location>
        <begin position="675"/>
        <end position="717"/>
    </location>
</feature>
<keyword evidence="4" id="KW-1185">Reference proteome</keyword>
<dbReference type="Proteomes" id="UP001174136">
    <property type="component" value="Unassembled WGS sequence"/>
</dbReference>
<dbReference type="PANTHER" id="PTHR47773:SF1">
    <property type="entry name" value="C2H2-TYPE DOMAIN-CONTAINING PROTEIN"/>
    <property type="match status" value="1"/>
</dbReference>
<evidence type="ECO:0000313" key="4">
    <source>
        <dbReference type="Proteomes" id="UP001174136"/>
    </source>
</evidence>
<name>A0AA47MX70_MERPO</name>
<accession>A0AA47MX70</accession>
<dbReference type="Pfam" id="PF20499">
    <property type="entry name" value="DUF6729"/>
    <property type="match status" value="1"/>
</dbReference>
<protein>
    <submittedName>
        <fullName evidence="3">Adhesive plaque matrix protein</fullName>
    </submittedName>
</protein>
<feature type="domain" description="DUF6729" evidence="2">
    <location>
        <begin position="16"/>
        <end position="190"/>
    </location>
</feature>
<dbReference type="EMBL" id="JAOPHQ010002284">
    <property type="protein sequence ID" value="KAK0147729.1"/>
    <property type="molecule type" value="Genomic_DNA"/>
</dbReference>
<evidence type="ECO:0000256" key="1">
    <source>
        <dbReference type="SAM" id="MobiDB-lite"/>
    </source>
</evidence>
<proteinExistence type="predicted"/>
<organism evidence="3 4">
    <name type="scientific">Merluccius polli</name>
    <name type="common">Benguela hake</name>
    <name type="synonym">Merluccius cadenati</name>
    <dbReference type="NCBI Taxonomy" id="89951"/>
    <lineage>
        <taxon>Eukaryota</taxon>
        <taxon>Metazoa</taxon>
        <taxon>Chordata</taxon>
        <taxon>Craniata</taxon>
        <taxon>Vertebrata</taxon>
        <taxon>Euteleostomi</taxon>
        <taxon>Actinopterygii</taxon>
        <taxon>Neopterygii</taxon>
        <taxon>Teleostei</taxon>
        <taxon>Neoteleostei</taxon>
        <taxon>Acanthomorphata</taxon>
        <taxon>Zeiogadaria</taxon>
        <taxon>Gadariae</taxon>
        <taxon>Gadiformes</taxon>
        <taxon>Gadoidei</taxon>
        <taxon>Merlucciidae</taxon>
        <taxon>Merluccius</taxon>
    </lineage>
</organism>
<dbReference type="PANTHER" id="PTHR47773">
    <property type="entry name" value="SI:DKEY-9I5.2-RELATED"/>
    <property type="match status" value="1"/>
</dbReference>